<keyword evidence="3" id="KW-1185">Reference proteome</keyword>
<dbReference type="AlphaFoldDB" id="A0A0F4ZK97"/>
<proteinExistence type="predicted"/>
<reference evidence="2 3" key="1">
    <citation type="submission" date="2015-03" db="EMBL/GenBank/DDBJ databases">
        <authorList>
            <person name="Radwan O."/>
            <person name="Al-Naeli F.A."/>
            <person name="Rendon G.A."/>
            <person name="Fields C."/>
        </authorList>
    </citation>
    <scope>NUCLEOTIDE SEQUENCE [LARGE SCALE GENOMIC DNA]</scope>
    <source>
        <strain evidence="2">CR-DP1</strain>
    </source>
</reference>
<dbReference type="SUPFAM" id="SSF52540">
    <property type="entry name" value="P-loop containing nucleoside triphosphate hydrolases"/>
    <property type="match status" value="1"/>
</dbReference>
<protein>
    <recommendedName>
        <fullName evidence="4">Sulfotransferase domain-containing protein</fullName>
    </recommendedName>
</protein>
<dbReference type="EMBL" id="LAEV01000102">
    <property type="protein sequence ID" value="KKA31049.1"/>
    <property type="molecule type" value="Genomic_DNA"/>
</dbReference>
<sequence>MTVEIKPIFVATHPRACSTAFERVFMARRDILECVHEPFGDAFYYGPERLSERFEQDPETRAKSGFENTTYAEVLNQVKAAGNEGKRIFIKDIAYYLLAPDNKETKTADSFHVGNEVQNPTTLPLEELAKFQFTFLIRHPRRSIPSYYRCTIPPLVEMTGFDEFMPNEAGYVELRRLFDYLIETGVVPKESIVVVDADDMLDQPETVIREYCNRIGIDFTPNMLQWTKEDDENAMTAFEKWKGFHEDALSSSSLNPRKHAQKPVSKEEDDAAWRQKFGENGQKVIRQTVDENEKHYEYLKQFAIKF</sequence>
<evidence type="ECO:0000256" key="1">
    <source>
        <dbReference type="SAM" id="MobiDB-lite"/>
    </source>
</evidence>
<name>A0A0F4ZK97_9PEZI</name>
<dbReference type="Gene3D" id="3.40.50.300">
    <property type="entry name" value="P-loop containing nucleotide triphosphate hydrolases"/>
    <property type="match status" value="1"/>
</dbReference>
<dbReference type="Proteomes" id="UP000033483">
    <property type="component" value="Unassembled WGS sequence"/>
</dbReference>
<gene>
    <name evidence="2" type="ORF">TD95_002956</name>
</gene>
<evidence type="ECO:0000313" key="3">
    <source>
        <dbReference type="Proteomes" id="UP000033483"/>
    </source>
</evidence>
<evidence type="ECO:0008006" key="4">
    <source>
        <dbReference type="Google" id="ProtNLM"/>
    </source>
</evidence>
<dbReference type="OrthoDB" id="2405944at2759"/>
<feature type="region of interest" description="Disordered" evidence="1">
    <location>
        <begin position="249"/>
        <end position="270"/>
    </location>
</feature>
<dbReference type="InterPro" id="IPR053226">
    <property type="entry name" value="Pyrrolopyrazine_biosynth_F"/>
</dbReference>
<accession>A0A0F4ZK97</accession>
<dbReference type="InterPro" id="IPR027417">
    <property type="entry name" value="P-loop_NTPase"/>
</dbReference>
<comment type="caution">
    <text evidence="2">The sequence shown here is derived from an EMBL/GenBank/DDBJ whole genome shotgun (WGS) entry which is preliminary data.</text>
</comment>
<dbReference type="PANTHER" id="PTHR48419">
    <property type="entry name" value="SULFOTRANSFERASE DOMAIN-CONTAINING PROTEIN"/>
    <property type="match status" value="1"/>
</dbReference>
<organism evidence="2 3">
    <name type="scientific">Thielaviopsis punctulata</name>
    <dbReference type="NCBI Taxonomy" id="72032"/>
    <lineage>
        <taxon>Eukaryota</taxon>
        <taxon>Fungi</taxon>
        <taxon>Dikarya</taxon>
        <taxon>Ascomycota</taxon>
        <taxon>Pezizomycotina</taxon>
        <taxon>Sordariomycetes</taxon>
        <taxon>Hypocreomycetidae</taxon>
        <taxon>Microascales</taxon>
        <taxon>Ceratocystidaceae</taxon>
        <taxon>Thielaviopsis</taxon>
    </lineage>
</organism>
<dbReference type="PANTHER" id="PTHR48419:SF1">
    <property type="entry name" value="SULFOTRANSFERASE DOMAIN-CONTAINING PROTEIN"/>
    <property type="match status" value="1"/>
</dbReference>
<evidence type="ECO:0000313" key="2">
    <source>
        <dbReference type="EMBL" id="KKA31049.1"/>
    </source>
</evidence>